<gene>
    <name evidence="2" type="ORF">K435DRAFT_83673</name>
</gene>
<keyword evidence="1" id="KW-0812">Transmembrane</keyword>
<reference evidence="2 3" key="1">
    <citation type="journal article" date="2019" name="Nat. Ecol. Evol.">
        <title>Megaphylogeny resolves global patterns of mushroom evolution.</title>
        <authorList>
            <person name="Varga T."/>
            <person name="Krizsan K."/>
            <person name="Foldi C."/>
            <person name="Dima B."/>
            <person name="Sanchez-Garcia M."/>
            <person name="Sanchez-Ramirez S."/>
            <person name="Szollosi G.J."/>
            <person name="Szarkandi J.G."/>
            <person name="Papp V."/>
            <person name="Albert L."/>
            <person name="Andreopoulos W."/>
            <person name="Angelini C."/>
            <person name="Antonin V."/>
            <person name="Barry K.W."/>
            <person name="Bougher N.L."/>
            <person name="Buchanan P."/>
            <person name="Buyck B."/>
            <person name="Bense V."/>
            <person name="Catcheside P."/>
            <person name="Chovatia M."/>
            <person name="Cooper J."/>
            <person name="Damon W."/>
            <person name="Desjardin D."/>
            <person name="Finy P."/>
            <person name="Geml J."/>
            <person name="Haridas S."/>
            <person name="Hughes K."/>
            <person name="Justo A."/>
            <person name="Karasinski D."/>
            <person name="Kautmanova I."/>
            <person name="Kiss B."/>
            <person name="Kocsube S."/>
            <person name="Kotiranta H."/>
            <person name="LaButti K.M."/>
            <person name="Lechner B.E."/>
            <person name="Liimatainen K."/>
            <person name="Lipzen A."/>
            <person name="Lukacs Z."/>
            <person name="Mihaltcheva S."/>
            <person name="Morgado L.N."/>
            <person name="Niskanen T."/>
            <person name="Noordeloos M.E."/>
            <person name="Ohm R.A."/>
            <person name="Ortiz-Santana B."/>
            <person name="Ovrebo C."/>
            <person name="Racz N."/>
            <person name="Riley R."/>
            <person name="Savchenko A."/>
            <person name="Shiryaev A."/>
            <person name="Soop K."/>
            <person name="Spirin V."/>
            <person name="Szebenyi C."/>
            <person name="Tomsovsky M."/>
            <person name="Tulloss R.E."/>
            <person name="Uehling J."/>
            <person name="Grigoriev I.V."/>
            <person name="Vagvolgyi C."/>
            <person name="Papp T."/>
            <person name="Martin F.M."/>
            <person name="Miettinen O."/>
            <person name="Hibbett D.S."/>
            <person name="Nagy L.G."/>
        </authorList>
    </citation>
    <scope>NUCLEOTIDE SEQUENCE [LARGE SCALE GENOMIC DNA]</scope>
    <source>
        <strain evidence="2 3">CBS 962.96</strain>
    </source>
</reference>
<dbReference type="AlphaFoldDB" id="A0A4S8M3S1"/>
<name>A0A4S8M3S1_DENBC</name>
<feature type="transmembrane region" description="Helical" evidence="1">
    <location>
        <begin position="7"/>
        <end position="31"/>
    </location>
</feature>
<organism evidence="2 3">
    <name type="scientific">Dendrothele bispora (strain CBS 962.96)</name>
    <dbReference type="NCBI Taxonomy" id="1314807"/>
    <lineage>
        <taxon>Eukaryota</taxon>
        <taxon>Fungi</taxon>
        <taxon>Dikarya</taxon>
        <taxon>Basidiomycota</taxon>
        <taxon>Agaricomycotina</taxon>
        <taxon>Agaricomycetes</taxon>
        <taxon>Agaricomycetidae</taxon>
        <taxon>Agaricales</taxon>
        <taxon>Agaricales incertae sedis</taxon>
        <taxon>Dendrothele</taxon>
    </lineage>
</organism>
<evidence type="ECO:0000313" key="3">
    <source>
        <dbReference type="Proteomes" id="UP000297245"/>
    </source>
</evidence>
<keyword evidence="1" id="KW-0472">Membrane</keyword>
<keyword evidence="3" id="KW-1185">Reference proteome</keyword>
<evidence type="ECO:0000256" key="1">
    <source>
        <dbReference type="SAM" id="Phobius"/>
    </source>
</evidence>
<dbReference type="PROSITE" id="PS51257">
    <property type="entry name" value="PROKAR_LIPOPROTEIN"/>
    <property type="match status" value="1"/>
</dbReference>
<evidence type="ECO:0000313" key="2">
    <source>
        <dbReference type="EMBL" id="THU96819.1"/>
    </source>
</evidence>
<dbReference type="Proteomes" id="UP000297245">
    <property type="component" value="Unassembled WGS sequence"/>
</dbReference>
<dbReference type="EMBL" id="ML179168">
    <property type="protein sequence ID" value="THU96819.1"/>
    <property type="molecule type" value="Genomic_DNA"/>
</dbReference>
<proteinExistence type="predicted"/>
<accession>A0A4S8M3S1</accession>
<keyword evidence="1" id="KW-1133">Transmembrane helix</keyword>
<protein>
    <submittedName>
        <fullName evidence="2">Uncharacterized protein</fullName>
    </submittedName>
</protein>
<sequence length="75" mass="8174">MFGRIQAWCYGPLPCLTLSCIHGLICIILFWNAHLTSPPNINSSVEAVFPPRKPVSGCLYLLSTSSSKSSPILPK</sequence>